<keyword evidence="1" id="KW-0812">Transmembrane</keyword>
<gene>
    <name evidence="2" type="ORF">UFOVP130_27</name>
</gene>
<dbReference type="EMBL" id="LR796251">
    <property type="protein sequence ID" value="CAB4130703.1"/>
    <property type="molecule type" value="Genomic_DNA"/>
</dbReference>
<name>A0A6J5LBI2_9CAUD</name>
<evidence type="ECO:0000256" key="1">
    <source>
        <dbReference type="SAM" id="Phobius"/>
    </source>
</evidence>
<reference evidence="2" key="1">
    <citation type="submission" date="2020-04" db="EMBL/GenBank/DDBJ databases">
        <authorList>
            <person name="Chiriac C."/>
            <person name="Salcher M."/>
            <person name="Ghai R."/>
            <person name="Kavagutti S V."/>
        </authorList>
    </citation>
    <scope>NUCLEOTIDE SEQUENCE</scope>
</reference>
<proteinExistence type="predicted"/>
<protein>
    <submittedName>
        <fullName evidence="2">Uncharacterized protein</fullName>
    </submittedName>
</protein>
<keyword evidence="1" id="KW-0472">Membrane</keyword>
<evidence type="ECO:0000313" key="2">
    <source>
        <dbReference type="EMBL" id="CAB4130703.1"/>
    </source>
</evidence>
<organism evidence="2">
    <name type="scientific">uncultured Caudovirales phage</name>
    <dbReference type="NCBI Taxonomy" id="2100421"/>
    <lineage>
        <taxon>Viruses</taxon>
        <taxon>Duplodnaviria</taxon>
        <taxon>Heunggongvirae</taxon>
        <taxon>Uroviricota</taxon>
        <taxon>Caudoviricetes</taxon>
        <taxon>Peduoviridae</taxon>
        <taxon>Maltschvirus</taxon>
        <taxon>Maltschvirus maltsch</taxon>
    </lineage>
</organism>
<sequence length="62" mass="6574">MSEPVMLWLAGSGVFFIAVADWVAGHPRCKVCKTRVKALRDHGSTVLAECPNGCGKTDAGLD</sequence>
<keyword evidence="1" id="KW-1133">Transmembrane helix</keyword>
<accession>A0A6J5LBI2</accession>
<feature type="transmembrane region" description="Helical" evidence="1">
    <location>
        <begin position="6"/>
        <end position="25"/>
    </location>
</feature>